<dbReference type="PIRSF" id="PIRSF017529">
    <property type="entry name" value="Aquaporin_11/12"/>
    <property type="match status" value="1"/>
</dbReference>
<name>A0A8S1H8S0_9PELO</name>
<feature type="transmembrane region" description="Helical" evidence="6">
    <location>
        <begin position="76"/>
        <end position="97"/>
    </location>
</feature>
<dbReference type="GO" id="GO:0015267">
    <property type="term" value="F:channel activity"/>
    <property type="evidence" value="ECO:0007669"/>
    <property type="project" value="InterPro"/>
</dbReference>
<dbReference type="InterPro" id="IPR016697">
    <property type="entry name" value="Aquaporin_11/12"/>
</dbReference>
<evidence type="ECO:0000313" key="8">
    <source>
        <dbReference type="Proteomes" id="UP000835052"/>
    </source>
</evidence>
<protein>
    <recommendedName>
        <fullName evidence="6">Aquaporin</fullName>
    </recommendedName>
</protein>
<dbReference type="InterPro" id="IPR023271">
    <property type="entry name" value="Aquaporin-like"/>
</dbReference>
<sequence length="276" mass="30515">MDVFHGTLDQPHLYPLYTAISFYAAVFVIGEISRVLVDKFITRRGSSHDFLIELIGTIQMCTCVYENGIIVKHYGLNGFFVVVGLLLTAGGVFNRGAFTNCLPIIEEFWYNRISSSRLLTLISAQLIGATFASKVAYTIWNNTSQYSNAHLENARNTQCILNYHQPAGTVIAFEVIGAATMRFVCGYLASSPKLRKLIPFAVSLYLTLALYVIGVPGLNPIVATSRLFGCQGIDNQSFFLLYWICPIVGWMLGAALFRADGNLSVKPKSSGKKKRN</sequence>
<feature type="transmembrane region" description="Helical" evidence="6">
    <location>
        <begin position="50"/>
        <end position="70"/>
    </location>
</feature>
<accession>A0A8S1H8S0</accession>
<evidence type="ECO:0000256" key="6">
    <source>
        <dbReference type="PIRNR" id="PIRNR017529"/>
    </source>
</evidence>
<comment type="caution">
    <text evidence="7">The sequence shown here is derived from an EMBL/GenBank/DDBJ whole genome shotgun (WGS) entry which is preliminary data.</text>
</comment>
<dbReference type="GO" id="GO:0005737">
    <property type="term" value="C:cytoplasm"/>
    <property type="evidence" value="ECO:0007669"/>
    <property type="project" value="TreeGrafter"/>
</dbReference>
<dbReference type="PANTHER" id="PTHR21191">
    <property type="entry name" value="AQUAPORIN"/>
    <property type="match status" value="1"/>
</dbReference>
<dbReference type="PANTHER" id="PTHR21191:SF16">
    <property type="entry name" value="AQUAPORIN"/>
    <property type="match status" value="1"/>
</dbReference>
<comment type="subcellular location">
    <subcellularLocation>
        <location evidence="1">Membrane</location>
        <topology evidence="1">Multi-pass membrane protein</topology>
    </subcellularLocation>
</comment>
<organism evidence="7 8">
    <name type="scientific">Caenorhabditis auriculariae</name>
    <dbReference type="NCBI Taxonomy" id="2777116"/>
    <lineage>
        <taxon>Eukaryota</taxon>
        <taxon>Metazoa</taxon>
        <taxon>Ecdysozoa</taxon>
        <taxon>Nematoda</taxon>
        <taxon>Chromadorea</taxon>
        <taxon>Rhabditida</taxon>
        <taxon>Rhabditina</taxon>
        <taxon>Rhabditomorpha</taxon>
        <taxon>Rhabditoidea</taxon>
        <taxon>Rhabditidae</taxon>
        <taxon>Peloderinae</taxon>
        <taxon>Caenorhabditis</taxon>
    </lineage>
</organism>
<evidence type="ECO:0000256" key="4">
    <source>
        <dbReference type="ARBA" id="ARBA00022989"/>
    </source>
</evidence>
<evidence type="ECO:0000313" key="7">
    <source>
        <dbReference type="EMBL" id="CAD6192273.1"/>
    </source>
</evidence>
<feature type="transmembrane region" description="Helical" evidence="6">
    <location>
        <begin position="118"/>
        <end position="140"/>
    </location>
</feature>
<keyword evidence="4 6" id="KW-1133">Transmembrane helix</keyword>
<dbReference type="InterPro" id="IPR000425">
    <property type="entry name" value="MIP"/>
</dbReference>
<dbReference type="Gene3D" id="1.20.1080.10">
    <property type="entry name" value="Glycerol uptake facilitator protein"/>
    <property type="match status" value="1"/>
</dbReference>
<reference evidence="7" key="1">
    <citation type="submission" date="2020-10" db="EMBL/GenBank/DDBJ databases">
        <authorList>
            <person name="Kikuchi T."/>
        </authorList>
    </citation>
    <scope>NUCLEOTIDE SEQUENCE</scope>
    <source>
        <strain evidence="7">NKZ352</strain>
    </source>
</reference>
<keyword evidence="3 6" id="KW-0812">Transmembrane</keyword>
<evidence type="ECO:0000256" key="2">
    <source>
        <dbReference type="ARBA" id="ARBA00005900"/>
    </source>
</evidence>
<dbReference type="OrthoDB" id="1580043at2759"/>
<dbReference type="AlphaFoldDB" id="A0A8S1H8S0"/>
<feature type="transmembrane region" description="Helical" evidence="6">
    <location>
        <begin position="238"/>
        <end position="257"/>
    </location>
</feature>
<evidence type="ECO:0000256" key="3">
    <source>
        <dbReference type="ARBA" id="ARBA00022692"/>
    </source>
</evidence>
<comment type="similarity">
    <text evidence="2">Belongs to the MIP/aquaporin (TC 1.A.8) family. AQP11/AQP12 subfamily.</text>
</comment>
<evidence type="ECO:0000256" key="1">
    <source>
        <dbReference type="ARBA" id="ARBA00004141"/>
    </source>
</evidence>
<feature type="transmembrane region" description="Helical" evidence="6">
    <location>
        <begin position="197"/>
        <end position="218"/>
    </location>
</feature>
<keyword evidence="5 6" id="KW-0472">Membrane</keyword>
<dbReference type="InterPro" id="IPR051883">
    <property type="entry name" value="AQP11/12_channel"/>
</dbReference>
<proteinExistence type="inferred from homology"/>
<keyword evidence="8" id="KW-1185">Reference proteome</keyword>
<feature type="transmembrane region" description="Helical" evidence="6">
    <location>
        <begin position="170"/>
        <end position="190"/>
    </location>
</feature>
<evidence type="ECO:0000256" key="5">
    <source>
        <dbReference type="ARBA" id="ARBA00023136"/>
    </source>
</evidence>
<dbReference type="SUPFAM" id="SSF81338">
    <property type="entry name" value="Aquaporin-like"/>
    <property type="match status" value="1"/>
</dbReference>
<gene>
    <name evidence="7" type="ORF">CAUJ_LOCUS8192</name>
</gene>
<dbReference type="PRINTS" id="PR02023">
    <property type="entry name" value="AQUAPORIN10I"/>
</dbReference>
<dbReference type="InterPro" id="IPR031145">
    <property type="entry name" value="Invert_Aqp-10"/>
</dbReference>
<dbReference type="Proteomes" id="UP000835052">
    <property type="component" value="Unassembled WGS sequence"/>
</dbReference>
<dbReference type="EMBL" id="CAJGYM010000026">
    <property type="protein sequence ID" value="CAD6192273.1"/>
    <property type="molecule type" value="Genomic_DNA"/>
</dbReference>
<dbReference type="GO" id="GO:0016020">
    <property type="term" value="C:membrane"/>
    <property type="evidence" value="ECO:0007669"/>
    <property type="project" value="UniProtKB-SubCell"/>
</dbReference>
<feature type="transmembrane region" description="Helical" evidence="6">
    <location>
        <begin position="12"/>
        <end position="30"/>
    </location>
</feature>
<dbReference type="Pfam" id="PF00230">
    <property type="entry name" value="MIP"/>
    <property type="match status" value="1"/>
</dbReference>